<dbReference type="InterPro" id="IPR011333">
    <property type="entry name" value="SKP1/BTB/POZ_sf"/>
</dbReference>
<organism evidence="2 3">
    <name type="scientific">Hohenbuehelia grisea</name>
    <dbReference type="NCBI Taxonomy" id="104357"/>
    <lineage>
        <taxon>Eukaryota</taxon>
        <taxon>Fungi</taxon>
        <taxon>Dikarya</taxon>
        <taxon>Basidiomycota</taxon>
        <taxon>Agaricomycotina</taxon>
        <taxon>Agaricomycetes</taxon>
        <taxon>Agaricomycetidae</taxon>
        <taxon>Agaricales</taxon>
        <taxon>Pleurotineae</taxon>
        <taxon>Pleurotaceae</taxon>
        <taxon>Hohenbuehelia</taxon>
    </lineage>
</organism>
<dbReference type="EMBL" id="JASNQZ010000015">
    <property type="protein sequence ID" value="KAL0947808.1"/>
    <property type="molecule type" value="Genomic_DNA"/>
</dbReference>
<evidence type="ECO:0000313" key="3">
    <source>
        <dbReference type="Proteomes" id="UP001556367"/>
    </source>
</evidence>
<evidence type="ECO:0000313" key="2">
    <source>
        <dbReference type="EMBL" id="KAL0947808.1"/>
    </source>
</evidence>
<name>A0ABR3IX00_9AGAR</name>
<dbReference type="PROSITE" id="PS50097">
    <property type="entry name" value="BTB"/>
    <property type="match status" value="1"/>
</dbReference>
<dbReference type="Proteomes" id="UP001556367">
    <property type="component" value="Unassembled WGS sequence"/>
</dbReference>
<dbReference type="SUPFAM" id="SSF54695">
    <property type="entry name" value="POZ domain"/>
    <property type="match status" value="1"/>
</dbReference>
<accession>A0ABR3IX00</accession>
<dbReference type="Gene3D" id="3.30.710.10">
    <property type="entry name" value="Potassium Channel Kv1.1, Chain A"/>
    <property type="match status" value="1"/>
</dbReference>
<dbReference type="Pfam" id="PF00651">
    <property type="entry name" value="BTB"/>
    <property type="match status" value="1"/>
</dbReference>
<dbReference type="InterPro" id="IPR000210">
    <property type="entry name" value="BTB/POZ_dom"/>
</dbReference>
<gene>
    <name evidence="2" type="ORF">HGRIS_013881</name>
</gene>
<sequence length="346" mass="40765">MDEARDLDLYFSDGNIVLSASPHETSSEGDEQTFVITYFRVHQSILSKHSPVFKDMFAVAQPAEGLENRYNDLPLVYLHDDPTELKAFLQTFYDPGFIPEDRYDPTYAAVMLGPVKLARKYQVETLLQKVVKRLTKEWPTDLEIYDRRRDEIQESFRWRRRKDKRNNEGHYARAFDALSLVKAGDLYHQLIPQLGTIYYEAYVACCREDIDKEVGPERLSEYRGLFHAQMELRSMLYNFKFNPYRCPRGKHHDLGFQESFTMYSQQMFSRECLFVTLKRFVYMIQSGEPFFSIKKACTHCFSDIESQVEAFRRQLFAELPRIFGAERCLSSFEWESSEDEASEGDR</sequence>
<proteinExistence type="predicted"/>
<dbReference type="SMART" id="SM00225">
    <property type="entry name" value="BTB"/>
    <property type="match status" value="1"/>
</dbReference>
<comment type="caution">
    <text evidence="2">The sequence shown here is derived from an EMBL/GenBank/DDBJ whole genome shotgun (WGS) entry which is preliminary data.</text>
</comment>
<keyword evidence="3" id="KW-1185">Reference proteome</keyword>
<protein>
    <recommendedName>
        <fullName evidence="1">BTB domain-containing protein</fullName>
    </recommendedName>
</protein>
<evidence type="ECO:0000259" key="1">
    <source>
        <dbReference type="PROSITE" id="PS50097"/>
    </source>
</evidence>
<feature type="domain" description="BTB" evidence="1">
    <location>
        <begin position="14"/>
        <end position="94"/>
    </location>
</feature>
<reference evidence="3" key="1">
    <citation type="submission" date="2024-06" db="EMBL/GenBank/DDBJ databases">
        <title>Multi-omics analyses provide insights into the biosynthesis of the anticancer antibiotic pleurotin in Hohenbuehelia grisea.</title>
        <authorList>
            <person name="Weaver J.A."/>
            <person name="Alberti F."/>
        </authorList>
    </citation>
    <scope>NUCLEOTIDE SEQUENCE [LARGE SCALE GENOMIC DNA]</scope>
    <source>
        <strain evidence="3">T-177</strain>
    </source>
</reference>